<protein>
    <submittedName>
        <fullName evidence="1">Uncharacterized protein</fullName>
    </submittedName>
</protein>
<name>A0ABV9M8Z4_9BACL</name>
<sequence>MKSTRWRAIIKSAARKVPHKMNRYYWAEETEIVHGVRVISLEEEMNILETLHSYANSIKRTSKIEMHEHPKEWVQELTNFTD</sequence>
<reference evidence="2" key="1">
    <citation type="journal article" date="2019" name="Int. J. Syst. Evol. Microbiol.">
        <title>The Global Catalogue of Microorganisms (GCM) 10K type strain sequencing project: providing services to taxonomists for standard genome sequencing and annotation.</title>
        <authorList>
            <consortium name="The Broad Institute Genomics Platform"/>
            <consortium name="The Broad Institute Genome Sequencing Center for Infectious Disease"/>
            <person name="Wu L."/>
            <person name="Ma J."/>
        </authorList>
    </citation>
    <scope>NUCLEOTIDE SEQUENCE [LARGE SCALE GENOMIC DNA]</scope>
    <source>
        <strain evidence="2">CGMCC 1.12151</strain>
    </source>
</reference>
<accession>A0ABV9M8Z4</accession>
<proteinExistence type="predicted"/>
<organism evidence="1 2">
    <name type="scientific">Planococcus dechangensis</name>
    <dbReference type="NCBI Taxonomy" id="1176255"/>
    <lineage>
        <taxon>Bacteria</taxon>
        <taxon>Bacillati</taxon>
        <taxon>Bacillota</taxon>
        <taxon>Bacilli</taxon>
        <taxon>Bacillales</taxon>
        <taxon>Caryophanaceae</taxon>
        <taxon>Planococcus</taxon>
    </lineage>
</organism>
<keyword evidence="2" id="KW-1185">Reference proteome</keyword>
<dbReference type="Proteomes" id="UP001595932">
    <property type="component" value="Unassembled WGS sequence"/>
</dbReference>
<comment type="caution">
    <text evidence="1">The sequence shown here is derived from an EMBL/GenBank/DDBJ whole genome shotgun (WGS) entry which is preliminary data.</text>
</comment>
<dbReference type="RefSeq" id="WP_377277343.1">
    <property type="nucleotide sequence ID" value="NZ_JBHSGL010000005.1"/>
</dbReference>
<dbReference type="EMBL" id="JBHSGL010000005">
    <property type="protein sequence ID" value="MFC4712262.1"/>
    <property type="molecule type" value="Genomic_DNA"/>
</dbReference>
<evidence type="ECO:0000313" key="2">
    <source>
        <dbReference type="Proteomes" id="UP001595932"/>
    </source>
</evidence>
<gene>
    <name evidence="1" type="ORF">ACFO5U_05320</name>
</gene>
<evidence type="ECO:0000313" key="1">
    <source>
        <dbReference type="EMBL" id="MFC4712262.1"/>
    </source>
</evidence>